<dbReference type="PROSITE" id="PS51192">
    <property type="entry name" value="HELICASE_ATP_BIND_1"/>
    <property type="match status" value="1"/>
</dbReference>
<dbReference type="InterPro" id="IPR040498">
    <property type="entry name" value="PriA_CRR"/>
</dbReference>
<dbReference type="Pfam" id="PF00270">
    <property type="entry name" value="DEAD"/>
    <property type="match status" value="1"/>
</dbReference>
<feature type="binding site" evidence="7">
    <location>
        <position position="448"/>
    </location>
    <ligand>
        <name>Zn(2+)</name>
        <dbReference type="ChEBI" id="CHEBI:29105"/>
        <label>1</label>
    </ligand>
</feature>
<evidence type="ECO:0000256" key="4">
    <source>
        <dbReference type="ARBA" id="ARBA00022840"/>
    </source>
</evidence>
<evidence type="ECO:0000256" key="6">
    <source>
        <dbReference type="ARBA" id="ARBA00023235"/>
    </source>
</evidence>
<keyword evidence="2 7" id="KW-0378">Hydrolase</keyword>
<evidence type="ECO:0000256" key="7">
    <source>
        <dbReference type="HAMAP-Rule" id="MF_00983"/>
    </source>
</evidence>
<feature type="binding site" evidence="7">
    <location>
        <position position="491"/>
    </location>
    <ligand>
        <name>Zn(2+)</name>
        <dbReference type="ChEBI" id="CHEBI:29105"/>
        <label>1</label>
    </ligand>
</feature>
<keyword evidence="4 7" id="KW-0067">ATP-binding</keyword>
<protein>
    <recommendedName>
        <fullName evidence="7">Replication restart protein PriA</fullName>
    </recommendedName>
    <alternativeName>
        <fullName evidence="7">ATP-dependent DNA helicase PriA</fullName>
        <ecNumber evidence="7">5.6.2.4</ecNumber>
    </alternativeName>
    <alternativeName>
        <fullName evidence="7">DNA 3'-5' helicase PriA</fullName>
    </alternativeName>
</protein>
<feature type="domain" description="Helicase C-terminal" evidence="9">
    <location>
        <begin position="483"/>
        <end position="648"/>
    </location>
</feature>
<keyword evidence="11" id="KW-1185">Reference proteome</keyword>
<dbReference type="NCBIfam" id="TIGR00595">
    <property type="entry name" value="priA"/>
    <property type="match status" value="1"/>
</dbReference>
<evidence type="ECO:0000256" key="3">
    <source>
        <dbReference type="ARBA" id="ARBA00022806"/>
    </source>
</evidence>
<sequence>MAQFAKVVLERNLDKEFDYLIPDSLLGVVQVGSKVRVPFGRQILMGFVSSVMSHPDYPDCKPITEVIGKKPFLDHHLLELARWMAGYYSCPYETALRSVMPEAVRKADAAHKEKLFVTLKKPLTPEAAEAFPKRSRKQLMVLQYLQSHGGRFLRDLMEETSTGRSSLDALEDAGWIIISPEAVDRDPFENETFLPSSPLLLNDEQKQAFLTITQAITASSPGVILLHGVTGSGKTEVYLQAMDYCLRPRQRRDCHGSGNSPLTPQTVERFKSRFAESGTQVAVLHSHLSAGERHDQWHKIHEGRARIVIGARSAVFAPVRELGLIIVDEEHESTYKQEEAPRYNARDVAVMRGKLLGAAVVLGSATPSLESFHNAAKGKYTLRSMPKRIDDKKMPLMRIIDMRQEALRQKGVHIFSGRLRDAIQERLDKSEQTILFLNRRGFATSMVCPKCGHVEMCPHCSVALTYHRGKNLLACHVCGHKAAPPQDCPACHAPDIRYTGLGTEKVEDTLAKLFPKARIRRMDSDTMTRKDSYRETLGAFRTGKIDILLGTQMIAKGLDFPNVTLVGILNADLGLHLPDFRAGERTFQLLTQVAGRAGRGEVEGEVIVQTFTPFHPAVQFARHHDYQGFYEQEIGFRQELKYPPLSHVILITIRGTNDDKAAFVAQSLRKLLAQNAPAGAILGDAAPAPMAKMKTYFRYQIMLRASSVLKLIGHVEAVLKSFTPPEDVLLTVDVDPLFLM</sequence>
<dbReference type="InterPro" id="IPR042115">
    <property type="entry name" value="PriA_3primeBD_sf"/>
</dbReference>
<feature type="binding site" evidence="7">
    <location>
        <position position="488"/>
    </location>
    <ligand>
        <name>Zn(2+)</name>
        <dbReference type="ChEBI" id="CHEBI:29105"/>
        <label>1</label>
    </ligand>
</feature>
<evidence type="ECO:0000256" key="1">
    <source>
        <dbReference type="ARBA" id="ARBA00022741"/>
    </source>
</evidence>
<evidence type="ECO:0000313" key="11">
    <source>
        <dbReference type="Proteomes" id="UP001230986"/>
    </source>
</evidence>
<dbReference type="InterPro" id="IPR005259">
    <property type="entry name" value="PriA"/>
</dbReference>
<comment type="catalytic activity">
    <reaction evidence="7">
        <text>ATP + H2O = ADP + phosphate + H(+)</text>
        <dbReference type="Rhea" id="RHEA:13065"/>
        <dbReference type="ChEBI" id="CHEBI:15377"/>
        <dbReference type="ChEBI" id="CHEBI:15378"/>
        <dbReference type="ChEBI" id="CHEBI:30616"/>
        <dbReference type="ChEBI" id="CHEBI:43474"/>
        <dbReference type="ChEBI" id="CHEBI:456216"/>
        <dbReference type="EC" id="5.6.2.4"/>
    </reaction>
</comment>
<evidence type="ECO:0000313" key="10">
    <source>
        <dbReference type="EMBL" id="MDL5056623.1"/>
    </source>
</evidence>
<accession>A0ABT7LX99</accession>
<keyword evidence="5 7" id="KW-0238">DNA-binding</keyword>
<comment type="subunit">
    <text evidence="7">Component of the replication restart primosome.</text>
</comment>
<dbReference type="SMART" id="SM00490">
    <property type="entry name" value="HELICc"/>
    <property type="match status" value="1"/>
</dbReference>
<dbReference type="InterPro" id="IPR027417">
    <property type="entry name" value="P-loop_NTPase"/>
</dbReference>
<comment type="similarity">
    <text evidence="7">Belongs to the helicase family. PriA subfamily.</text>
</comment>
<comment type="function">
    <text evidence="7">Initiates the restart of stalled replication forks, which reloads the replicative helicase on sites other than the origin of replication. Recognizes and binds to abandoned replication forks and remodels them to uncover a helicase loading site. Promotes assembly of the primosome at these replication forks.</text>
</comment>
<dbReference type="PANTHER" id="PTHR30580">
    <property type="entry name" value="PRIMOSOMAL PROTEIN N"/>
    <property type="match status" value="1"/>
</dbReference>
<keyword evidence="1 7" id="KW-0547">Nucleotide-binding</keyword>
<organism evidence="10 11">
    <name type="scientific">Geitlerinema calcuttense NRMC-F 0142</name>
    <dbReference type="NCBI Taxonomy" id="2922238"/>
    <lineage>
        <taxon>Bacteria</taxon>
        <taxon>Bacillati</taxon>
        <taxon>Cyanobacteriota</taxon>
        <taxon>Cyanophyceae</taxon>
        <taxon>Geitlerinematales</taxon>
        <taxon>Geitlerinemataceae</taxon>
        <taxon>Geitlerinema</taxon>
    </lineage>
</organism>
<dbReference type="InterPro" id="IPR041236">
    <property type="entry name" value="PriA_C"/>
</dbReference>
<feature type="domain" description="Helicase ATP-binding" evidence="8">
    <location>
        <begin position="215"/>
        <end position="385"/>
    </location>
</feature>
<keyword evidence="6 7" id="KW-0413">Isomerase</keyword>
<dbReference type="InterPro" id="IPR001650">
    <property type="entry name" value="Helicase_C-like"/>
</dbReference>
<dbReference type="EMBL" id="JASVEJ010000015">
    <property type="protein sequence ID" value="MDL5056623.1"/>
    <property type="molecule type" value="Genomic_DNA"/>
</dbReference>
<dbReference type="SMART" id="SM00487">
    <property type="entry name" value="DEXDc"/>
    <property type="match status" value="1"/>
</dbReference>
<dbReference type="HAMAP" id="MF_00983">
    <property type="entry name" value="PriA"/>
    <property type="match status" value="1"/>
</dbReference>
<dbReference type="RefSeq" id="WP_286004260.1">
    <property type="nucleotide sequence ID" value="NZ_JASVEJ010000015.1"/>
</dbReference>
<dbReference type="Pfam" id="PF18074">
    <property type="entry name" value="PriA_C"/>
    <property type="match status" value="1"/>
</dbReference>
<feature type="binding site" evidence="7">
    <location>
        <position position="451"/>
    </location>
    <ligand>
        <name>Zn(2+)</name>
        <dbReference type="ChEBI" id="CHEBI:29105"/>
        <label>1</label>
    </ligand>
</feature>
<dbReference type="InterPro" id="IPR014001">
    <property type="entry name" value="Helicase_ATP-bd"/>
</dbReference>
<evidence type="ECO:0000256" key="5">
    <source>
        <dbReference type="ARBA" id="ARBA00023125"/>
    </source>
</evidence>
<feature type="binding site" evidence="7">
    <location>
        <position position="475"/>
    </location>
    <ligand>
        <name>Zn(2+)</name>
        <dbReference type="ChEBI" id="CHEBI:29105"/>
        <label>2</label>
    </ligand>
</feature>
<dbReference type="Gene3D" id="3.40.50.300">
    <property type="entry name" value="P-loop containing nucleotide triphosphate hydrolases"/>
    <property type="match status" value="2"/>
</dbReference>
<feature type="binding site" evidence="7">
    <location>
        <position position="478"/>
    </location>
    <ligand>
        <name>Zn(2+)</name>
        <dbReference type="ChEBI" id="CHEBI:29105"/>
        <label>2</label>
    </ligand>
</feature>
<name>A0ABT7LX99_9CYAN</name>
<dbReference type="CDD" id="cd17929">
    <property type="entry name" value="DEXHc_priA"/>
    <property type="match status" value="1"/>
</dbReference>
<dbReference type="InterPro" id="IPR041222">
    <property type="entry name" value="PriA_3primeBD"/>
</dbReference>
<feature type="binding site" evidence="7">
    <location>
        <position position="457"/>
    </location>
    <ligand>
        <name>Zn(2+)</name>
        <dbReference type="ChEBI" id="CHEBI:29105"/>
        <label>2</label>
    </ligand>
</feature>
<dbReference type="PANTHER" id="PTHR30580:SF1">
    <property type="entry name" value="COMF OPERON PROTEIN 1"/>
    <property type="match status" value="1"/>
</dbReference>
<keyword evidence="3 7" id="KW-0347">Helicase</keyword>
<evidence type="ECO:0000259" key="9">
    <source>
        <dbReference type="PROSITE" id="PS51194"/>
    </source>
</evidence>
<dbReference type="Proteomes" id="UP001230986">
    <property type="component" value="Unassembled WGS sequence"/>
</dbReference>
<proteinExistence type="inferred from homology"/>
<keyword evidence="7" id="KW-0862">Zinc</keyword>
<dbReference type="Gene3D" id="3.40.1440.60">
    <property type="entry name" value="PriA, 3(prime) DNA-binding domain"/>
    <property type="match status" value="1"/>
</dbReference>
<comment type="cofactor">
    <cofactor evidence="7">
        <name>Zn(2+)</name>
        <dbReference type="ChEBI" id="CHEBI:29105"/>
    </cofactor>
    <text evidence="7">Binds 2 zinc ions per subunit.</text>
</comment>
<dbReference type="Pfam" id="PF17764">
    <property type="entry name" value="PriA_3primeBD"/>
    <property type="match status" value="1"/>
</dbReference>
<keyword evidence="7" id="KW-0235">DNA replication</keyword>
<comment type="caution">
    <text evidence="10">The sequence shown here is derived from an EMBL/GenBank/DDBJ whole genome shotgun (WGS) entry which is preliminary data.</text>
</comment>
<evidence type="ECO:0000259" key="8">
    <source>
        <dbReference type="PROSITE" id="PS51192"/>
    </source>
</evidence>
<comment type="catalytic activity">
    <reaction evidence="7">
        <text>Couples ATP hydrolysis with the unwinding of duplex DNA by translocating in the 3'-5' direction.</text>
        <dbReference type="EC" id="5.6.2.4"/>
    </reaction>
</comment>
<gene>
    <name evidence="7 10" type="primary">priA</name>
    <name evidence="10" type="ORF">QQ055_03965</name>
</gene>
<keyword evidence="7" id="KW-0479">Metal-binding</keyword>
<feature type="binding site" evidence="7">
    <location>
        <position position="460"/>
    </location>
    <ligand>
        <name>Zn(2+)</name>
        <dbReference type="ChEBI" id="CHEBI:29105"/>
        <label>2</label>
    </ligand>
</feature>
<reference evidence="10 11" key="1">
    <citation type="submission" date="2023-06" db="EMBL/GenBank/DDBJ databases">
        <title>Whole genome sequence of Oscillatoria calcuttensis NRMC-F 0142.</title>
        <authorList>
            <person name="Shakena Fathima T."/>
            <person name="Muralitharan G."/>
            <person name="Thajuddin N."/>
        </authorList>
    </citation>
    <scope>NUCLEOTIDE SEQUENCE [LARGE SCALE GENOMIC DNA]</scope>
    <source>
        <strain evidence="10 11">NRMC-F 0142</strain>
    </source>
</reference>
<dbReference type="InterPro" id="IPR011545">
    <property type="entry name" value="DEAD/DEAH_box_helicase_dom"/>
</dbReference>
<dbReference type="Pfam" id="PF18319">
    <property type="entry name" value="Zn_ribbon_PriA"/>
    <property type="match status" value="1"/>
</dbReference>
<dbReference type="CDD" id="cd18804">
    <property type="entry name" value="SF2_C_priA"/>
    <property type="match status" value="1"/>
</dbReference>
<dbReference type="PROSITE" id="PS51194">
    <property type="entry name" value="HELICASE_CTER"/>
    <property type="match status" value="1"/>
</dbReference>
<keyword evidence="7" id="KW-0639">Primosome</keyword>
<dbReference type="Pfam" id="PF00271">
    <property type="entry name" value="Helicase_C"/>
    <property type="match status" value="1"/>
</dbReference>
<dbReference type="SUPFAM" id="SSF52540">
    <property type="entry name" value="P-loop containing nucleoside triphosphate hydrolases"/>
    <property type="match status" value="2"/>
</dbReference>
<evidence type="ECO:0000256" key="2">
    <source>
        <dbReference type="ARBA" id="ARBA00022801"/>
    </source>
</evidence>
<dbReference type="EC" id="5.6.2.4" evidence="7"/>